<dbReference type="Proteomes" id="UP000003465">
    <property type="component" value="Unassembled WGS sequence"/>
</dbReference>
<dbReference type="EMBL" id="AEAG01002544">
    <property type="protein sequence ID" value="EGH26590.1"/>
    <property type="molecule type" value="Genomic_DNA"/>
</dbReference>
<gene>
    <name evidence="1" type="ORF">PSYMO_36091</name>
</gene>
<reference evidence="1 2" key="1">
    <citation type="journal article" date="2011" name="PLoS Pathog.">
        <title>Dynamic evolution of pathogenicity revealed by sequencing and comparative genomics of 19 Pseudomonas syringae isolates.</title>
        <authorList>
            <person name="Baltrus D.A."/>
            <person name="Nishimura M.T."/>
            <person name="Romanchuk A."/>
            <person name="Chang J.H."/>
            <person name="Mukhtar M.S."/>
            <person name="Cherkis K."/>
            <person name="Roach J."/>
            <person name="Grant S.R."/>
            <person name="Jones C.D."/>
            <person name="Dangl J.L."/>
        </authorList>
    </citation>
    <scope>NUCLEOTIDE SEQUENCE [LARGE SCALE GENOMIC DNA]</scope>
    <source>
        <strain evidence="1 2">301020</strain>
    </source>
</reference>
<proteinExistence type="predicted"/>
<protein>
    <submittedName>
        <fullName evidence="1">Uncharacterized protein</fullName>
    </submittedName>
</protein>
<dbReference type="AlphaFoldDB" id="A0A656GMU4"/>
<feature type="non-terminal residue" evidence="1">
    <location>
        <position position="1"/>
    </location>
</feature>
<sequence length="37" mass="4248">YSTHSRTLTELDRQNGFLGGVVPVFTNFTIIEMENLF</sequence>
<evidence type="ECO:0000313" key="1">
    <source>
        <dbReference type="EMBL" id="EGH26590.1"/>
    </source>
</evidence>
<evidence type="ECO:0000313" key="2">
    <source>
        <dbReference type="Proteomes" id="UP000003465"/>
    </source>
</evidence>
<organism evidence="1 2">
    <name type="scientific">Pseudomonas amygdali pv. mori str. 301020</name>
    <dbReference type="NCBI Taxonomy" id="629261"/>
    <lineage>
        <taxon>Bacteria</taxon>
        <taxon>Pseudomonadati</taxon>
        <taxon>Pseudomonadota</taxon>
        <taxon>Gammaproteobacteria</taxon>
        <taxon>Pseudomonadales</taxon>
        <taxon>Pseudomonadaceae</taxon>
        <taxon>Pseudomonas</taxon>
        <taxon>Pseudomonas amygdali</taxon>
    </lineage>
</organism>
<name>A0A656GMU4_PSEA0</name>
<comment type="caution">
    <text evidence="1">The sequence shown here is derived from an EMBL/GenBank/DDBJ whole genome shotgun (WGS) entry which is preliminary data.</text>
</comment>
<accession>A0A656GMU4</accession>